<evidence type="ECO:0000259" key="5">
    <source>
        <dbReference type="PROSITE" id="PS50977"/>
    </source>
</evidence>
<name>A0A2L0F8X6_SORCE</name>
<evidence type="ECO:0000256" key="2">
    <source>
        <dbReference type="ARBA" id="ARBA00023125"/>
    </source>
</evidence>
<dbReference type="InterPro" id="IPR050109">
    <property type="entry name" value="HTH-type_TetR-like_transc_reg"/>
</dbReference>
<dbReference type="GO" id="GO:0003700">
    <property type="term" value="F:DNA-binding transcription factor activity"/>
    <property type="evidence" value="ECO:0007669"/>
    <property type="project" value="TreeGrafter"/>
</dbReference>
<dbReference type="RefSeq" id="WP_104985913.1">
    <property type="nucleotide sequence ID" value="NZ_CP012673.1"/>
</dbReference>
<dbReference type="SUPFAM" id="SSF48498">
    <property type="entry name" value="Tetracyclin repressor-like, C-terminal domain"/>
    <property type="match status" value="1"/>
</dbReference>
<proteinExistence type="predicted"/>
<keyword evidence="3" id="KW-0804">Transcription</keyword>
<dbReference type="InterPro" id="IPR009057">
    <property type="entry name" value="Homeodomain-like_sf"/>
</dbReference>
<dbReference type="Gene3D" id="1.10.357.10">
    <property type="entry name" value="Tetracycline Repressor, domain 2"/>
    <property type="match status" value="1"/>
</dbReference>
<dbReference type="EMBL" id="CP012673">
    <property type="protein sequence ID" value="AUX47993.1"/>
    <property type="molecule type" value="Genomic_DNA"/>
</dbReference>
<dbReference type="SUPFAM" id="SSF46689">
    <property type="entry name" value="Homeodomain-like"/>
    <property type="match status" value="1"/>
</dbReference>
<evidence type="ECO:0000256" key="1">
    <source>
        <dbReference type="ARBA" id="ARBA00023015"/>
    </source>
</evidence>
<organism evidence="6 7">
    <name type="scientific">Sorangium cellulosum</name>
    <name type="common">Polyangium cellulosum</name>
    <dbReference type="NCBI Taxonomy" id="56"/>
    <lineage>
        <taxon>Bacteria</taxon>
        <taxon>Pseudomonadati</taxon>
        <taxon>Myxococcota</taxon>
        <taxon>Polyangia</taxon>
        <taxon>Polyangiales</taxon>
        <taxon>Polyangiaceae</taxon>
        <taxon>Sorangium</taxon>
    </lineage>
</organism>
<dbReference type="InterPro" id="IPR023772">
    <property type="entry name" value="DNA-bd_HTH_TetR-type_CS"/>
</dbReference>
<reference evidence="6 7" key="1">
    <citation type="submission" date="2015-09" db="EMBL/GenBank/DDBJ databases">
        <title>Sorangium comparison.</title>
        <authorList>
            <person name="Zaburannyi N."/>
            <person name="Bunk B."/>
            <person name="Overmann J."/>
            <person name="Mueller R."/>
        </authorList>
    </citation>
    <scope>NUCLEOTIDE SEQUENCE [LARGE SCALE GENOMIC DNA]</scope>
    <source>
        <strain evidence="6 7">So ce26</strain>
    </source>
</reference>
<dbReference type="PANTHER" id="PTHR30055:SF148">
    <property type="entry name" value="TETR-FAMILY TRANSCRIPTIONAL REGULATOR"/>
    <property type="match status" value="1"/>
</dbReference>
<protein>
    <submittedName>
        <fullName evidence="6">TetR family transcriptional regulator</fullName>
    </submittedName>
</protein>
<dbReference type="Pfam" id="PF16859">
    <property type="entry name" value="TetR_C_11"/>
    <property type="match status" value="1"/>
</dbReference>
<evidence type="ECO:0000256" key="3">
    <source>
        <dbReference type="ARBA" id="ARBA00023163"/>
    </source>
</evidence>
<dbReference type="Gene3D" id="1.10.10.60">
    <property type="entry name" value="Homeodomain-like"/>
    <property type="match status" value="1"/>
</dbReference>
<feature type="domain" description="HTH tetR-type" evidence="5">
    <location>
        <begin position="17"/>
        <end position="77"/>
    </location>
</feature>
<accession>A0A2L0F8X6</accession>
<evidence type="ECO:0000313" key="7">
    <source>
        <dbReference type="Proteomes" id="UP000238348"/>
    </source>
</evidence>
<dbReference type="OrthoDB" id="9796019at2"/>
<sequence length="204" mass="22153">MNERARRVPAGAAVLQEDVTAAITAAFFREWARVGYAALSIEAVARRAGVGKAAVYRRWPSKLAMASELLLKSGIRVAQVPDTGSLEGDVRALLEGAHRLLRRPLVRRILPDLHAEMRRSAPLARAIRGGLQLERRAMGEALVRRAIARGELPASIDVDLVLDLLPAVLYWRLIVTGMETPPGYLEDLQALTLGALRGLAAARG</sequence>
<dbReference type="PROSITE" id="PS50977">
    <property type="entry name" value="HTH_TETR_2"/>
    <property type="match status" value="1"/>
</dbReference>
<dbReference type="GO" id="GO:0000976">
    <property type="term" value="F:transcription cis-regulatory region binding"/>
    <property type="evidence" value="ECO:0007669"/>
    <property type="project" value="TreeGrafter"/>
</dbReference>
<keyword evidence="1" id="KW-0805">Transcription regulation</keyword>
<dbReference type="Proteomes" id="UP000238348">
    <property type="component" value="Chromosome"/>
</dbReference>
<dbReference type="InterPro" id="IPR011075">
    <property type="entry name" value="TetR_C"/>
</dbReference>
<keyword evidence="2 4" id="KW-0238">DNA-binding</keyword>
<dbReference type="AlphaFoldDB" id="A0A2L0F8X6"/>
<dbReference type="Pfam" id="PF00440">
    <property type="entry name" value="TetR_N"/>
    <property type="match status" value="1"/>
</dbReference>
<evidence type="ECO:0000313" key="6">
    <source>
        <dbReference type="EMBL" id="AUX47993.1"/>
    </source>
</evidence>
<gene>
    <name evidence="6" type="primary">tetR</name>
    <name evidence="6" type="ORF">SOCE26_095190</name>
</gene>
<feature type="DNA-binding region" description="H-T-H motif" evidence="4">
    <location>
        <begin position="40"/>
        <end position="59"/>
    </location>
</feature>
<dbReference type="InterPro" id="IPR001647">
    <property type="entry name" value="HTH_TetR"/>
</dbReference>
<dbReference type="PANTHER" id="PTHR30055">
    <property type="entry name" value="HTH-TYPE TRANSCRIPTIONAL REGULATOR RUTR"/>
    <property type="match status" value="1"/>
</dbReference>
<dbReference type="PROSITE" id="PS01081">
    <property type="entry name" value="HTH_TETR_1"/>
    <property type="match status" value="1"/>
</dbReference>
<evidence type="ECO:0000256" key="4">
    <source>
        <dbReference type="PROSITE-ProRule" id="PRU00335"/>
    </source>
</evidence>
<dbReference type="InterPro" id="IPR036271">
    <property type="entry name" value="Tet_transcr_reg_TetR-rel_C_sf"/>
</dbReference>